<feature type="non-terminal residue" evidence="1">
    <location>
        <position position="1"/>
    </location>
</feature>
<dbReference type="EMBL" id="BARW01026556">
    <property type="protein sequence ID" value="GAJ06752.1"/>
    <property type="molecule type" value="Genomic_DNA"/>
</dbReference>
<protein>
    <recommendedName>
        <fullName evidence="2">Aminotransferase class V domain-containing protein</fullName>
    </recommendedName>
</protein>
<evidence type="ECO:0000313" key="1">
    <source>
        <dbReference type="EMBL" id="GAJ06752.1"/>
    </source>
</evidence>
<accession>X1UT00</accession>
<comment type="caution">
    <text evidence="1">The sequence shown here is derived from an EMBL/GenBank/DDBJ whole genome shotgun (WGS) entry which is preliminary data.</text>
</comment>
<proteinExistence type="predicted"/>
<organism evidence="1">
    <name type="scientific">marine sediment metagenome</name>
    <dbReference type="NCBI Taxonomy" id="412755"/>
    <lineage>
        <taxon>unclassified sequences</taxon>
        <taxon>metagenomes</taxon>
        <taxon>ecological metagenomes</taxon>
    </lineage>
</organism>
<gene>
    <name evidence="1" type="ORF">S12H4_43288</name>
</gene>
<dbReference type="Gene3D" id="3.90.1150.10">
    <property type="entry name" value="Aspartate Aminotransferase, domain 1"/>
    <property type="match status" value="1"/>
</dbReference>
<name>X1UT00_9ZZZZ</name>
<dbReference type="InterPro" id="IPR015424">
    <property type="entry name" value="PyrdxlP-dep_Trfase"/>
</dbReference>
<evidence type="ECO:0008006" key="2">
    <source>
        <dbReference type="Google" id="ProtNLM"/>
    </source>
</evidence>
<reference evidence="1" key="1">
    <citation type="journal article" date="2014" name="Front. Microbiol.">
        <title>High frequency of phylogenetically diverse reductive dehalogenase-homologous genes in deep subseafloor sedimentary metagenomes.</title>
        <authorList>
            <person name="Kawai M."/>
            <person name="Futagami T."/>
            <person name="Toyoda A."/>
            <person name="Takaki Y."/>
            <person name="Nishi S."/>
            <person name="Hori S."/>
            <person name="Arai W."/>
            <person name="Tsubouchi T."/>
            <person name="Morono Y."/>
            <person name="Uchiyama I."/>
            <person name="Ito T."/>
            <person name="Fujiyama A."/>
            <person name="Inagaki F."/>
            <person name="Takami H."/>
        </authorList>
    </citation>
    <scope>NUCLEOTIDE SEQUENCE</scope>
    <source>
        <strain evidence="1">Expedition CK06-06</strain>
    </source>
</reference>
<sequence>ILREEHSIVLAGGQQRLAGQIFRIGHLGWVTEDDMEPVISALKVVLPQAGFRS</sequence>
<dbReference type="AlphaFoldDB" id="X1UT00"/>
<dbReference type="SUPFAM" id="SSF53383">
    <property type="entry name" value="PLP-dependent transferases"/>
    <property type="match status" value="1"/>
</dbReference>
<dbReference type="InterPro" id="IPR015422">
    <property type="entry name" value="PyrdxlP-dep_Trfase_small"/>
</dbReference>